<keyword evidence="3" id="KW-1185">Reference proteome</keyword>
<reference evidence="2 3" key="1">
    <citation type="submission" date="2019-08" db="EMBL/GenBank/DDBJ databases">
        <title>In-depth cultivation of the pig gut microbiome towards novel bacterial diversity and tailored functional studies.</title>
        <authorList>
            <person name="Wylensek D."/>
            <person name="Hitch T.C.A."/>
            <person name="Clavel T."/>
        </authorList>
    </citation>
    <scope>NUCLEOTIDE SEQUENCE [LARGE SCALE GENOMIC DNA]</scope>
    <source>
        <strain evidence="2 3">WCA-389-WT-23D1</strain>
    </source>
</reference>
<dbReference type="Pfam" id="PF01076">
    <property type="entry name" value="Mob_Pre"/>
    <property type="match status" value="1"/>
</dbReference>
<dbReference type="InterPro" id="IPR001668">
    <property type="entry name" value="Mob_Pre"/>
</dbReference>
<evidence type="ECO:0000313" key="2">
    <source>
        <dbReference type="EMBL" id="MSS38309.1"/>
    </source>
</evidence>
<evidence type="ECO:0008006" key="4">
    <source>
        <dbReference type="Google" id="ProtNLM"/>
    </source>
</evidence>
<gene>
    <name evidence="2" type="ORF">FYJ39_17670</name>
</gene>
<dbReference type="EMBL" id="VUMD01000022">
    <property type="protein sequence ID" value="MSS38309.1"/>
    <property type="molecule type" value="Genomic_DNA"/>
</dbReference>
<proteinExistence type="inferred from homology"/>
<sequence length="109" mass="12341">MASAVLHMDEGTPHIHAIIISVKDGKLSARSFIKDRQDMRNLHVTYHDYMKECGLEPENRYMQIEHTKVGKFYANINMALEKSLPGPEAGETIADYAVLWSSFFVTVLA</sequence>
<dbReference type="AlphaFoldDB" id="A0A7X2NNY6"/>
<protein>
    <recommendedName>
        <fullName evidence="4">Plasmid recombination enzyme</fullName>
    </recommendedName>
</protein>
<comment type="caution">
    <text evidence="2">The sequence shown here is derived from an EMBL/GenBank/DDBJ whole genome shotgun (WGS) entry which is preliminary data.</text>
</comment>
<dbReference type="Gene3D" id="3.30.930.30">
    <property type="match status" value="1"/>
</dbReference>
<dbReference type="GO" id="GO:0003677">
    <property type="term" value="F:DNA binding"/>
    <property type="evidence" value="ECO:0007669"/>
    <property type="project" value="InterPro"/>
</dbReference>
<accession>A0A7X2NNY6</accession>
<name>A0A7X2NNY6_9CLOT</name>
<dbReference type="CDD" id="cd17242">
    <property type="entry name" value="MobM_relaxase"/>
    <property type="match status" value="1"/>
</dbReference>
<organism evidence="2 3">
    <name type="scientific">Clostridium porci</name>
    <dbReference type="NCBI Taxonomy" id="2605778"/>
    <lineage>
        <taxon>Bacteria</taxon>
        <taxon>Bacillati</taxon>
        <taxon>Bacillota</taxon>
        <taxon>Clostridia</taxon>
        <taxon>Eubacteriales</taxon>
        <taxon>Clostridiaceae</taxon>
        <taxon>Clostridium</taxon>
    </lineage>
</organism>
<evidence type="ECO:0000256" key="1">
    <source>
        <dbReference type="ARBA" id="ARBA00010657"/>
    </source>
</evidence>
<evidence type="ECO:0000313" key="3">
    <source>
        <dbReference type="Proteomes" id="UP000429958"/>
    </source>
</evidence>
<dbReference type="GO" id="GO:0006310">
    <property type="term" value="P:DNA recombination"/>
    <property type="evidence" value="ECO:0007669"/>
    <property type="project" value="InterPro"/>
</dbReference>
<comment type="similarity">
    <text evidence="1">Belongs to the plasmid mobilization pre family.</text>
</comment>
<dbReference type="Proteomes" id="UP000429958">
    <property type="component" value="Unassembled WGS sequence"/>
</dbReference>